<dbReference type="Pfam" id="PF01022">
    <property type="entry name" value="HTH_5"/>
    <property type="match status" value="1"/>
</dbReference>
<dbReference type="InterPro" id="IPR011991">
    <property type="entry name" value="ArsR-like_HTH"/>
</dbReference>
<keyword evidence="1" id="KW-0805">Transcription regulation</keyword>
<dbReference type="GO" id="GO:0003700">
    <property type="term" value="F:DNA-binding transcription factor activity"/>
    <property type="evidence" value="ECO:0007669"/>
    <property type="project" value="InterPro"/>
</dbReference>
<dbReference type="InterPro" id="IPR001845">
    <property type="entry name" value="HTH_ArsR_DNA-bd_dom"/>
</dbReference>
<evidence type="ECO:0000313" key="6">
    <source>
        <dbReference type="Proteomes" id="UP000250462"/>
    </source>
</evidence>
<dbReference type="GO" id="GO:0003677">
    <property type="term" value="F:DNA binding"/>
    <property type="evidence" value="ECO:0007669"/>
    <property type="project" value="UniProtKB-KW"/>
</dbReference>
<protein>
    <submittedName>
        <fullName evidence="5">Transcriptional regulator</fullName>
    </submittedName>
</protein>
<dbReference type="NCBIfam" id="NF033788">
    <property type="entry name" value="HTH_metalloreg"/>
    <property type="match status" value="1"/>
</dbReference>
<dbReference type="CDD" id="cd00090">
    <property type="entry name" value="HTH_ARSR"/>
    <property type="match status" value="1"/>
</dbReference>
<evidence type="ECO:0000259" key="4">
    <source>
        <dbReference type="PROSITE" id="PS50987"/>
    </source>
</evidence>
<dbReference type="Gene3D" id="1.10.10.10">
    <property type="entry name" value="Winged helix-like DNA-binding domain superfamily/Winged helix DNA-binding domain"/>
    <property type="match status" value="1"/>
</dbReference>
<keyword evidence="6" id="KW-1185">Reference proteome</keyword>
<dbReference type="PANTHER" id="PTHR33154">
    <property type="entry name" value="TRANSCRIPTIONAL REGULATOR, ARSR FAMILY"/>
    <property type="match status" value="1"/>
</dbReference>
<dbReference type="PRINTS" id="PR00778">
    <property type="entry name" value="HTHARSR"/>
</dbReference>
<reference evidence="5 6" key="1">
    <citation type="submission" date="2018-06" db="EMBL/GenBank/DDBJ databases">
        <title>Phytoactinopolyspora halophila sp. nov., a novel halophilic actinomycete isolated from a saline soil in China.</title>
        <authorList>
            <person name="Tang S.-K."/>
        </authorList>
    </citation>
    <scope>NUCLEOTIDE SEQUENCE [LARGE SCALE GENOMIC DNA]</scope>
    <source>
        <strain evidence="5 6">YIM 96934</strain>
    </source>
</reference>
<accession>A0A329QJN3</accession>
<evidence type="ECO:0000256" key="3">
    <source>
        <dbReference type="ARBA" id="ARBA00023163"/>
    </source>
</evidence>
<name>A0A329QJN3_9ACTN</name>
<evidence type="ECO:0000256" key="2">
    <source>
        <dbReference type="ARBA" id="ARBA00023125"/>
    </source>
</evidence>
<gene>
    <name evidence="5" type="ORF">DPM12_14070</name>
</gene>
<dbReference type="InterPro" id="IPR036390">
    <property type="entry name" value="WH_DNA-bd_sf"/>
</dbReference>
<dbReference type="PANTHER" id="PTHR33154:SF33">
    <property type="entry name" value="TRANSCRIPTIONAL REPRESSOR SDPR"/>
    <property type="match status" value="1"/>
</dbReference>
<keyword evidence="2" id="KW-0238">DNA-binding</keyword>
<keyword evidence="3" id="KW-0804">Transcription</keyword>
<dbReference type="PROSITE" id="PS50987">
    <property type="entry name" value="HTH_ARSR_2"/>
    <property type="match status" value="1"/>
</dbReference>
<sequence>MNFMAIPFGFRRKPYYVIMPRPQAGEDPFRAIADPTRRRIIELLSEQPRTAGELARSFATCHSTVSEHLSILRQTGLVSYTEQASRRIYSLRPGPLTEIATWSARYSQPPTYLTPD</sequence>
<dbReference type="InterPro" id="IPR036388">
    <property type="entry name" value="WH-like_DNA-bd_sf"/>
</dbReference>
<organism evidence="5 6">
    <name type="scientific">Phytoactinopolyspora halophila</name>
    <dbReference type="NCBI Taxonomy" id="1981511"/>
    <lineage>
        <taxon>Bacteria</taxon>
        <taxon>Bacillati</taxon>
        <taxon>Actinomycetota</taxon>
        <taxon>Actinomycetes</taxon>
        <taxon>Jiangellales</taxon>
        <taxon>Jiangellaceae</taxon>
        <taxon>Phytoactinopolyspora</taxon>
    </lineage>
</organism>
<dbReference type="Proteomes" id="UP000250462">
    <property type="component" value="Unassembled WGS sequence"/>
</dbReference>
<dbReference type="SMART" id="SM00418">
    <property type="entry name" value="HTH_ARSR"/>
    <property type="match status" value="1"/>
</dbReference>
<feature type="domain" description="HTH arsR-type" evidence="4">
    <location>
        <begin position="17"/>
        <end position="111"/>
    </location>
</feature>
<dbReference type="EMBL" id="QMIG01000015">
    <property type="protein sequence ID" value="RAW12520.1"/>
    <property type="molecule type" value="Genomic_DNA"/>
</dbReference>
<proteinExistence type="predicted"/>
<dbReference type="SUPFAM" id="SSF46785">
    <property type="entry name" value="Winged helix' DNA-binding domain"/>
    <property type="match status" value="1"/>
</dbReference>
<dbReference type="InterPro" id="IPR051081">
    <property type="entry name" value="HTH_MetalResp_TranReg"/>
</dbReference>
<evidence type="ECO:0000313" key="5">
    <source>
        <dbReference type="EMBL" id="RAW12520.1"/>
    </source>
</evidence>
<dbReference type="AlphaFoldDB" id="A0A329QJN3"/>
<evidence type="ECO:0000256" key="1">
    <source>
        <dbReference type="ARBA" id="ARBA00023015"/>
    </source>
</evidence>
<comment type="caution">
    <text evidence="5">The sequence shown here is derived from an EMBL/GenBank/DDBJ whole genome shotgun (WGS) entry which is preliminary data.</text>
</comment>